<organism evidence="2 3">
    <name type="scientific">Streptomyces gossypii</name>
    <dbReference type="NCBI Taxonomy" id="2883101"/>
    <lineage>
        <taxon>Bacteria</taxon>
        <taxon>Bacillati</taxon>
        <taxon>Actinomycetota</taxon>
        <taxon>Actinomycetes</taxon>
        <taxon>Kitasatosporales</taxon>
        <taxon>Streptomycetaceae</taxon>
        <taxon>Streptomyces</taxon>
    </lineage>
</organism>
<dbReference type="InterPro" id="IPR013321">
    <property type="entry name" value="Arc_rbn_hlx_hlx"/>
</dbReference>
<reference evidence="2 3" key="1">
    <citation type="submission" date="2021-10" db="EMBL/GenBank/DDBJ databases">
        <title>Streptomyces gossypii sp. nov., isolated from soil collected from cotton field.</title>
        <authorList>
            <person name="Ge X."/>
            <person name="Chen X."/>
            <person name="Liu W."/>
        </authorList>
    </citation>
    <scope>NUCLEOTIDE SEQUENCE [LARGE SCALE GENOMIC DNA]</scope>
    <source>
        <strain evidence="2 3">N2-109</strain>
    </source>
</reference>
<sequence length="67" mass="7597">MAMNLRLPEEIQDALKQRAESEGRSMNAVAVRAIERYLADEADRETVRKLGAKYAVKHADLLRKLGE</sequence>
<accession>A0ABT2JV85</accession>
<keyword evidence="3" id="KW-1185">Reference proteome</keyword>
<gene>
    <name evidence="2" type="ORF">LHJ74_15350</name>
</gene>
<dbReference type="InterPro" id="IPR005569">
    <property type="entry name" value="Arc_DNA-bd_dom"/>
</dbReference>
<proteinExistence type="predicted"/>
<name>A0ABT2JV85_9ACTN</name>
<evidence type="ECO:0000259" key="1">
    <source>
        <dbReference type="Pfam" id="PF03869"/>
    </source>
</evidence>
<dbReference type="Gene3D" id="1.10.1220.10">
    <property type="entry name" value="Met repressor-like"/>
    <property type="match status" value="1"/>
</dbReference>
<dbReference type="EMBL" id="JAJAGO010000006">
    <property type="protein sequence ID" value="MCT2591265.1"/>
    <property type="molecule type" value="Genomic_DNA"/>
</dbReference>
<dbReference type="GO" id="GO:0003677">
    <property type="term" value="F:DNA binding"/>
    <property type="evidence" value="ECO:0007669"/>
    <property type="project" value="UniProtKB-KW"/>
</dbReference>
<keyword evidence="2" id="KW-0238">DNA-binding</keyword>
<evidence type="ECO:0000313" key="2">
    <source>
        <dbReference type="EMBL" id="MCT2591265.1"/>
    </source>
</evidence>
<dbReference type="Proteomes" id="UP001156389">
    <property type="component" value="Unassembled WGS sequence"/>
</dbReference>
<feature type="domain" description="Arc-like DNA binding" evidence="1">
    <location>
        <begin position="4"/>
        <end position="28"/>
    </location>
</feature>
<evidence type="ECO:0000313" key="3">
    <source>
        <dbReference type="Proteomes" id="UP001156389"/>
    </source>
</evidence>
<protein>
    <submittedName>
        <fullName evidence="2">Arc family DNA-binding protein</fullName>
    </submittedName>
</protein>
<dbReference type="RefSeq" id="WP_260218585.1">
    <property type="nucleotide sequence ID" value="NZ_JAJAGO010000006.1"/>
</dbReference>
<dbReference type="SUPFAM" id="SSF47598">
    <property type="entry name" value="Ribbon-helix-helix"/>
    <property type="match status" value="1"/>
</dbReference>
<dbReference type="Pfam" id="PF03869">
    <property type="entry name" value="Arc"/>
    <property type="match status" value="1"/>
</dbReference>
<comment type="caution">
    <text evidence="2">The sequence shown here is derived from an EMBL/GenBank/DDBJ whole genome shotgun (WGS) entry which is preliminary data.</text>
</comment>
<dbReference type="InterPro" id="IPR010985">
    <property type="entry name" value="Ribbon_hlx_hlx"/>
</dbReference>